<feature type="compositionally biased region" description="Polar residues" evidence="1">
    <location>
        <begin position="13"/>
        <end position="24"/>
    </location>
</feature>
<feature type="region of interest" description="Disordered" evidence="1">
    <location>
        <begin position="62"/>
        <end position="87"/>
    </location>
</feature>
<keyword evidence="3" id="KW-1185">Reference proteome</keyword>
<dbReference type="Proteomes" id="UP001501000">
    <property type="component" value="Unassembled WGS sequence"/>
</dbReference>
<dbReference type="EMBL" id="BAABAJ010000019">
    <property type="protein sequence ID" value="GAA3933813.1"/>
    <property type="molecule type" value="Genomic_DNA"/>
</dbReference>
<name>A0ABP7N073_9ACTN</name>
<organism evidence="2 3">
    <name type="scientific">Streptomyces gulbargensis</name>
    <dbReference type="NCBI Taxonomy" id="364901"/>
    <lineage>
        <taxon>Bacteria</taxon>
        <taxon>Bacillati</taxon>
        <taxon>Actinomycetota</taxon>
        <taxon>Actinomycetes</taxon>
        <taxon>Kitasatosporales</taxon>
        <taxon>Streptomycetaceae</taxon>
        <taxon>Streptomyces</taxon>
    </lineage>
</organism>
<comment type="caution">
    <text evidence="2">The sequence shown here is derived from an EMBL/GenBank/DDBJ whole genome shotgun (WGS) entry which is preliminary data.</text>
</comment>
<feature type="region of interest" description="Disordered" evidence="1">
    <location>
        <begin position="1"/>
        <end position="47"/>
    </location>
</feature>
<evidence type="ECO:0000313" key="3">
    <source>
        <dbReference type="Proteomes" id="UP001501000"/>
    </source>
</evidence>
<proteinExistence type="predicted"/>
<evidence type="ECO:0000313" key="2">
    <source>
        <dbReference type="EMBL" id="GAA3933813.1"/>
    </source>
</evidence>
<sequence length="97" mass="10161">MSRARCSSGARAINSSRAGTSPPTQYGIPHAEYEENRPRSNATISNSPARLSLRACEAADIPAASPPMTTSRSVMGPIFKGSGRGVGVGRRFERVGA</sequence>
<protein>
    <submittedName>
        <fullName evidence="2">Uncharacterized protein</fullName>
    </submittedName>
</protein>
<reference evidence="3" key="1">
    <citation type="journal article" date="2019" name="Int. J. Syst. Evol. Microbiol.">
        <title>The Global Catalogue of Microorganisms (GCM) 10K type strain sequencing project: providing services to taxonomists for standard genome sequencing and annotation.</title>
        <authorList>
            <consortium name="The Broad Institute Genomics Platform"/>
            <consortium name="The Broad Institute Genome Sequencing Center for Infectious Disease"/>
            <person name="Wu L."/>
            <person name="Ma J."/>
        </authorList>
    </citation>
    <scope>NUCLEOTIDE SEQUENCE [LARGE SCALE GENOMIC DNA]</scope>
    <source>
        <strain evidence="3">JCM 16956</strain>
    </source>
</reference>
<evidence type="ECO:0000256" key="1">
    <source>
        <dbReference type="SAM" id="MobiDB-lite"/>
    </source>
</evidence>
<accession>A0ABP7N073</accession>
<gene>
    <name evidence="2" type="ORF">GCM10022244_47870</name>
</gene>